<proteinExistence type="predicted"/>
<dbReference type="AlphaFoldDB" id="A0AAD7I3D5"/>
<protein>
    <submittedName>
        <fullName evidence="2">Uncharacterized protein</fullName>
    </submittedName>
</protein>
<evidence type="ECO:0000313" key="2">
    <source>
        <dbReference type="EMBL" id="KAJ7734116.1"/>
    </source>
</evidence>
<feature type="compositionally biased region" description="Basic residues" evidence="1">
    <location>
        <begin position="143"/>
        <end position="152"/>
    </location>
</feature>
<keyword evidence="3" id="KW-1185">Reference proteome</keyword>
<evidence type="ECO:0000256" key="1">
    <source>
        <dbReference type="SAM" id="MobiDB-lite"/>
    </source>
</evidence>
<dbReference type="EMBL" id="JARKIB010000134">
    <property type="protein sequence ID" value="KAJ7734116.1"/>
    <property type="molecule type" value="Genomic_DNA"/>
</dbReference>
<organism evidence="2 3">
    <name type="scientific">Mycena metata</name>
    <dbReference type="NCBI Taxonomy" id="1033252"/>
    <lineage>
        <taxon>Eukaryota</taxon>
        <taxon>Fungi</taxon>
        <taxon>Dikarya</taxon>
        <taxon>Basidiomycota</taxon>
        <taxon>Agaricomycotina</taxon>
        <taxon>Agaricomycetes</taxon>
        <taxon>Agaricomycetidae</taxon>
        <taxon>Agaricales</taxon>
        <taxon>Marasmiineae</taxon>
        <taxon>Mycenaceae</taxon>
        <taxon>Mycena</taxon>
    </lineage>
</organism>
<sequence>MAILICLPPTPARPTSTVRCPAAAAAAVRALEPPSARHQHASPYGHPSGGHGYVPYASPPPSLMSGAAGMILRCYRRSNWWRNRPGHRGIPPGPSSPIAYGGGILQRPFAHPLTSRPEQFPHSRGPLASSTMGSRSLGARPRQQNRCHPRGGLYSRRRTRTAASRCLSWMDGTHRDSKVDPFFFSPDEWSLHARIM</sequence>
<name>A0AAD7I3D5_9AGAR</name>
<gene>
    <name evidence="2" type="ORF">B0H16DRAFT_1578325</name>
</gene>
<feature type="region of interest" description="Disordered" evidence="1">
    <location>
        <begin position="115"/>
        <end position="152"/>
    </location>
</feature>
<accession>A0AAD7I3D5</accession>
<evidence type="ECO:0000313" key="3">
    <source>
        <dbReference type="Proteomes" id="UP001215598"/>
    </source>
</evidence>
<comment type="caution">
    <text evidence="2">The sequence shown here is derived from an EMBL/GenBank/DDBJ whole genome shotgun (WGS) entry which is preliminary data.</text>
</comment>
<dbReference type="Proteomes" id="UP001215598">
    <property type="component" value="Unassembled WGS sequence"/>
</dbReference>
<reference evidence="2" key="1">
    <citation type="submission" date="2023-03" db="EMBL/GenBank/DDBJ databases">
        <title>Massive genome expansion in bonnet fungi (Mycena s.s.) driven by repeated elements and novel gene families across ecological guilds.</title>
        <authorList>
            <consortium name="Lawrence Berkeley National Laboratory"/>
            <person name="Harder C.B."/>
            <person name="Miyauchi S."/>
            <person name="Viragh M."/>
            <person name="Kuo A."/>
            <person name="Thoen E."/>
            <person name="Andreopoulos B."/>
            <person name="Lu D."/>
            <person name="Skrede I."/>
            <person name="Drula E."/>
            <person name="Henrissat B."/>
            <person name="Morin E."/>
            <person name="Kohler A."/>
            <person name="Barry K."/>
            <person name="LaButti K."/>
            <person name="Morin E."/>
            <person name="Salamov A."/>
            <person name="Lipzen A."/>
            <person name="Mereny Z."/>
            <person name="Hegedus B."/>
            <person name="Baldrian P."/>
            <person name="Stursova M."/>
            <person name="Weitz H."/>
            <person name="Taylor A."/>
            <person name="Grigoriev I.V."/>
            <person name="Nagy L.G."/>
            <person name="Martin F."/>
            <person name="Kauserud H."/>
        </authorList>
    </citation>
    <scope>NUCLEOTIDE SEQUENCE</scope>
    <source>
        <strain evidence="2">CBHHK182m</strain>
    </source>
</reference>